<keyword evidence="3" id="KW-1185">Reference proteome</keyword>
<sequence length="408" mass="44187">MLFRVILLALLLTIILMQVFISVNACALNFVLGHLLQAQLRLPWRVDGSQVCERRDVMPCRLRTQVLGDVACWDRLLEVARSKTSAISFWARRTKVLQLARHPWSVNVPTFGMLNESSTFRWRKHQVAAAVAFQRARRKKIVQSLRLRAHRCVICPSIFSQNTDSLQRVVAHLGTPPDTQASPANNRALAQRKRREREAAAKGAATAFAGPSRAPAAARAPSDAPGAPNARALLQLARQECDRTRERQQAAMSHLPTPPQTQAEHPPVDPPVIAQLGNLTLRGSFGDVPAAHAAPPRLDPAPAPHPHTVRPIEARPQPERLRPPSPDHEEPNVGPPAAGRGCGRGRGAGKENKGNYGEFNPVAAAQTMLQEAEPVCCPPHNAPTSSLKPGTISGGWTSNAAIAGPCIG</sequence>
<dbReference type="Proteomes" id="UP001221757">
    <property type="component" value="Unassembled WGS sequence"/>
</dbReference>
<feature type="region of interest" description="Disordered" evidence="1">
    <location>
        <begin position="174"/>
        <end position="228"/>
    </location>
</feature>
<gene>
    <name evidence="2" type="ORF">B0H17DRAFT_1209985</name>
</gene>
<reference evidence="2" key="1">
    <citation type="submission" date="2023-03" db="EMBL/GenBank/DDBJ databases">
        <title>Massive genome expansion in bonnet fungi (Mycena s.s.) driven by repeated elements and novel gene families across ecological guilds.</title>
        <authorList>
            <consortium name="Lawrence Berkeley National Laboratory"/>
            <person name="Harder C.B."/>
            <person name="Miyauchi S."/>
            <person name="Viragh M."/>
            <person name="Kuo A."/>
            <person name="Thoen E."/>
            <person name="Andreopoulos B."/>
            <person name="Lu D."/>
            <person name="Skrede I."/>
            <person name="Drula E."/>
            <person name="Henrissat B."/>
            <person name="Morin E."/>
            <person name="Kohler A."/>
            <person name="Barry K."/>
            <person name="LaButti K."/>
            <person name="Morin E."/>
            <person name="Salamov A."/>
            <person name="Lipzen A."/>
            <person name="Mereny Z."/>
            <person name="Hegedus B."/>
            <person name="Baldrian P."/>
            <person name="Stursova M."/>
            <person name="Weitz H."/>
            <person name="Taylor A."/>
            <person name="Grigoriev I.V."/>
            <person name="Nagy L.G."/>
            <person name="Martin F."/>
            <person name="Kauserud H."/>
        </authorList>
    </citation>
    <scope>NUCLEOTIDE SEQUENCE</scope>
    <source>
        <strain evidence="2">CBHHK067</strain>
    </source>
</reference>
<feature type="compositionally biased region" description="Basic and acidic residues" evidence="1">
    <location>
        <begin position="310"/>
        <end position="331"/>
    </location>
</feature>
<comment type="caution">
    <text evidence="2">The sequence shown here is derived from an EMBL/GenBank/DDBJ whole genome shotgun (WGS) entry which is preliminary data.</text>
</comment>
<name>A0AAD7CXK0_MYCRO</name>
<protein>
    <submittedName>
        <fullName evidence="2">Uncharacterized protein</fullName>
    </submittedName>
</protein>
<organism evidence="2 3">
    <name type="scientific">Mycena rosella</name>
    <name type="common">Pink bonnet</name>
    <name type="synonym">Agaricus rosellus</name>
    <dbReference type="NCBI Taxonomy" id="1033263"/>
    <lineage>
        <taxon>Eukaryota</taxon>
        <taxon>Fungi</taxon>
        <taxon>Dikarya</taxon>
        <taxon>Basidiomycota</taxon>
        <taxon>Agaricomycotina</taxon>
        <taxon>Agaricomycetes</taxon>
        <taxon>Agaricomycetidae</taxon>
        <taxon>Agaricales</taxon>
        <taxon>Marasmiineae</taxon>
        <taxon>Mycenaceae</taxon>
        <taxon>Mycena</taxon>
    </lineage>
</organism>
<evidence type="ECO:0000313" key="2">
    <source>
        <dbReference type="EMBL" id="KAJ7668238.1"/>
    </source>
</evidence>
<feature type="compositionally biased region" description="Low complexity" evidence="1">
    <location>
        <begin position="201"/>
        <end position="228"/>
    </location>
</feature>
<accession>A0AAD7CXK0</accession>
<feature type="region of interest" description="Disordered" evidence="1">
    <location>
        <begin position="284"/>
        <end position="358"/>
    </location>
</feature>
<proteinExistence type="predicted"/>
<evidence type="ECO:0000313" key="3">
    <source>
        <dbReference type="Proteomes" id="UP001221757"/>
    </source>
</evidence>
<dbReference type="AlphaFoldDB" id="A0AAD7CXK0"/>
<feature type="region of interest" description="Disordered" evidence="1">
    <location>
        <begin position="241"/>
        <end position="272"/>
    </location>
</feature>
<dbReference type="EMBL" id="JARKIE010000195">
    <property type="protein sequence ID" value="KAJ7668238.1"/>
    <property type="molecule type" value="Genomic_DNA"/>
</dbReference>
<evidence type="ECO:0000256" key="1">
    <source>
        <dbReference type="SAM" id="MobiDB-lite"/>
    </source>
</evidence>